<feature type="compositionally biased region" description="Polar residues" evidence="1">
    <location>
        <begin position="249"/>
        <end position="259"/>
    </location>
</feature>
<dbReference type="Pfam" id="PF10112">
    <property type="entry name" value="Halogen_Hydrol"/>
    <property type="match status" value="1"/>
</dbReference>
<evidence type="ECO:0000313" key="4">
    <source>
        <dbReference type="Proteomes" id="UP000051638"/>
    </source>
</evidence>
<dbReference type="Proteomes" id="UP000051638">
    <property type="component" value="Unassembled WGS sequence"/>
</dbReference>
<dbReference type="PATRIC" id="fig|1423796.3.peg.1867"/>
<organism evidence="3 4">
    <name type="scientific">Loigolactobacillus rennini DSM 20253</name>
    <dbReference type="NCBI Taxonomy" id="1423796"/>
    <lineage>
        <taxon>Bacteria</taxon>
        <taxon>Bacillati</taxon>
        <taxon>Bacillota</taxon>
        <taxon>Bacilli</taxon>
        <taxon>Lactobacillales</taxon>
        <taxon>Lactobacillaceae</taxon>
        <taxon>Loigolactobacillus</taxon>
    </lineage>
</organism>
<proteinExistence type="predicted"/>
<reference evidence="3 4" key="1">
    <citation type="journal article" date="2015" name="Genome Announc.">
        <title>Expanding the biotechnology potential of lactobacilli through comparative genomics of 213 strains and associated genera.</title>
        <authorList>
            <person name="Sun Z."/>
            <person name="Harris H.M."/>
            <person name="McCann A."/>
            <person name="Guo C."/>
            <person name="Argimon S."/>
            <person name="Zhang W."/>
            <person name="Yang X."/>
            <person name="Jeffery I.B."/>
            <person name="Cooney J.C."/>
            <person name="Kagawa T.F."/>
            <person name="Liu W."/>
            <person name="Song Y."/>
            <person name="Salvetti E."/>
            <person name="Wrobel A."/>
            <person name="Rasinkangas P."/>
            <person name="Parkhill J."/>
            <person name="Rea M.C."/>
            <person name="O'Sullivan O."/>
            <person name="Ritari J."/>
            <person name="Douillard F.P."/>
            <person name="Paul Ross R."/>
            <person name="Yang R."/>
            <person name="Briner A.E."/>
            <person name="Felis G.E."/>
            <person name="de Vos W.M."/>
            <person name="Barrangou R."/>
            <person name="Klaenhammer T.R."/>
            <person name="Caufield P.W."/>
            <person name="Cui Y."/>
            <person name="Zhang H."/>
            <person name="O'Toole P.W."/>
        </authorList>
    </citation>
    <scope>NUCLEOTIDE SEQUENCE [LARGE SCALE GENOMIC DNA]</scope>
    <source>
        <strain evidence="3 4">DSM 20253</strain>
    </source>
</reference>
<evidence type="ECO:0000313" key="3">
    <source>
        <dbReference type="EMBL" id="KRM97032.1"/>
    </source>
</evidence>
<name>A0A0R2CYW2_9LACO</name>
<evidence type="ECO:0008006" key="5">
    <source>
        <dbReference type="Google" id="ProtNLM"/>
    </source>
</evidence>
<dbReference type="InterPro" id="IPR018770">
    <property type="entry name" value="ChloroindolylP_hydrolase"/>
</dbReference>
<dbReference type="RefSeq" id="WP_235807343.1">
    <property type="nucleotide sequence ID" value="NZ_AYYI01000051.1"/>
</dbReference>
<keyword evidence="2" id="KW-1133">Transmembrane helix</keyword>
<feature type="region of interest" description="Disordered" evidence="1">
    <location>
        <begin position="239"/>
        <end position="259"/>
    </location>
</feature>
<evidence type="ECO:0000256" key="1">
    <source>
        <dbReference type="SAM" id="MobiDB-lite"/>
    </source>
</evidence>
<dbReference type="EMBL" id="AYYI01000051">
    <property type="protein sequence ID" value="KRM97032.1"/>
    <property type="molecule type" value="Genomic_DNA"/>
</dbReference>
<feature type="transmembrane region" description="Helical" evidence="2">
    <location>
        <begin position="50"/>
        <end position="75"/>
    </location>
</feature>
<keyword evidence="2" id="KW-0472">Membrane</keyword>
<evidence type="ECO:0000256" key="2">
    <source>
        <dbReference type="SAM" id="Phobius"/>
    </source>
</evidence>
<protein>
    <recommendedName>
        <fullName evidence="5">5-bromo-4-chloroindolyl phosphate hydrolysis protein</fullName>
    </recommendedName>
</protein>
<sequence length="259" mass="29504">MKIKKNTQGRRWLVSLLVFIASFYLLRSFLTSCMPVRMGTGMMGMGMMGMHHASPVSFLAFIGALLITWLVWLIFFTSKPKKKVKTIDTKMLKHYQKAGMSDDDIRFFRETMATTKKQIDQLAHNMQQTTKLKAINLHFEPVKVSQATFKTIVAQPQKLHAASDYLYRHLPTMVDLTAKYNTISQHEVKDKDTYAILDKSAQVITQLAQQFRTDYEILVADDLNDINVDMSLAKAAMKKAQADSDVKEQNSNGQNGQEK</sequence>
<dbReference type="AlphaFoldDB" id="A0A0R2CYW2"/>
<accession>A0A0R2CYW2</accession>
<gene>
    <name evidence="3" type="ORF">FC24_GL001840</name>
</gene>
<dbReference type="STRING" id="1423796.FC24_GL001840"/>
<keyword evidence="2" id="KW-0812">Transmembrane</keyword>
<feature type="transmembrane region" description="Helical" evidence="2">
    <location>
        <begin position="12"/>
        <end position="30"/>
    </location>
</feature>
<keyword evidence="4" id="KW-1185">Reference proteome</keyword>
<comment type="caution">
    <text evidence="3">The sequence shown here is derived from an EMBL/GenBank/DDBJ whole genome shotgun (WGS) entry which is preliminary data.</text>
</comment>